<name>A0AA88IZG9_FICCA</name>
<evidence type="ECO:0000313" key="1">
    <source>
        <dbReference type="EMBL" id="GMN61233.1"/>
    </source>
</evidence>
<proteinExistence type="predicted"/>
<dbReference type="Proteomes" id="UP001187192">
    <property type="component" value="Unassembled WGS sequence"/>
</dbReference>
<keyword evidence="2" id="KW-1185">Reference proteome</keyword>
<sequence>MNPEDSDVPPLVSSLAVLRPTSFRCVGVGKVLVFLAACLGSSRHHCVGQDIWTIQPLPL</sequence>
<accession>A0AA88IZG9</accession>
<reference evidence="1" key="1">
    <citation type="submission" date="2023-07" db="EMBL/GenBank/DDBJ databases">
        <title>draft genome sequence of fig (Ficus carica).</title>
        <authorList>
            <person name="Takahashi T."/>
            <person name="Nishimura K."/>
        </authorList>
    </citation>
    <scope>NUCLEOTIDE SEQUENCE</scope>
</reference>
<comment type="caution">
    <text evidence="1">The sequence shown here is derived from an EMBL/GenBank/DDBJ whole genome shotgun (WGS) entry which is preliminary data.</text>
</comment>
<evidence type="ECO:0000313" key="2">
    <source>
        <dbReference type="Proteomes" id="UP001187192"/>
    </source>
</evidence>
<gene>
    <name evidence="1" type="ORF">TIFTF001_030336</name>
</gene>
<dbReference type="EMBL" id="BTGU01000108">
    <property type="protein sequence ID" value="GMN61233.1"/>
    <property type="molecule type" value="Genomic_DNA"/>
</dbReference>
<dbReference type="AlphaFoldDB" id="A0AA88IZG9"/>
<organism evidence="1 2">
    <name type="scientific">Ficus carica</name>
    <name type="common">Common fig</name>
    <dbReference type="NCBI Taxonomy" id="3494"/>
    <lineage>
        <taxon>Eukaryota</taxon>
        <taxon>Viridiplantae</taxon>
        <taxon>Streptophyta</taxon>
        <taxon>Embryophyta</taxon>
        <taxon>Tracheophyta</taxon>
        <taxon>Spermatophyta</taxon>
        <taxon>Magnoliopsida</taxon>
        <taxon>eudicotyledons</taxon>
        <taxon>Gunneridae</taxon>
        <taxon>Pentapetalae</taxon>
        <taxon>rosids</taxon>
        <taxon>fabids</taxon>
        <taxon>Rosales</taxon>
        <taxon>Moraceae</taxon>
        <taxon>Ficeae</taxon>
        <taxon>Ficus</taxon>
    </lineage>
</organism>
<protein>
    <submittedName>
        <fullName evidence="1">Uncharacterized protein</fullName>
    </submittedName>
</protein>